<dbReference type="Proteomes" id="UP000695562">
    <property type="component" value="Unassembled WGS sequence"/>
</dbReference>
<comment type="caution">
    <text evidence="2">The sequence shown here is derived from an EMBL/GenBank/DDBJ whole genome shotgun (WGS) entry which is preliminary data.</text>
</comment>
<proteinExistence type="predicted"/>
<feature type="compositionally biased region" description="Low complexity" evidence="1">
    <location>
        <begin position="15"/>
        <end position="33"/>
    </location>
</feature>
<protein>
    <submittedName>
        <fullName evidence="2">Uncharacterized protein</fullName>
    </submittedName>
</protein>
<feature type="region of interest" description="Disordered" evidence="1">
    <location>
        <begin position="12"/>
        <end position="52"/>
    </location>
</feature>
<evidence type="ECO:0000313" key="2">
    <source>
        <dbReference type="EMBL" id="KAF2077631.1"/>
    </source>
</evidence>
<keyword evidence="3" id="KW-1185">Reference proteome</keyword>
<organism evidence="2 3">
    <name type="scientific">Polysphondylium violaceum</name>
    <dbReference type="NCBI Taxonomy" id="133409"/>
    <lineage>
        <taxon>Eukaryota</taxon>
        <taxon>Amoebozoa</taxon>
        <taxon>Evosea</taxon>
        <taxon>Eumycetozoa</taxon>
        <taxon>Dictyostelia</taxon>
        <taxon>Dictyosteliales</taxon>
        <taxon>Dictyosteliaceae</taxon>
        <taxon>Polysphondylium</taxon>
    </lineage>
</organism>
<dbReference type="EMBL" id="AJWJ01000024">
    <property type="protein sequence ID" value="KAF2077631.1"/>
    <property type="molecule type" value="Genomic_DNA"/>
</dbReference>
<name>A0A8J4Q0P3_9MYCE</name>
<accession>A0A8J4Q0P3</accession>
<sequence length="110" mass="12165">MTSFICFSNTAASGTSRTMVSNSRSSSTSSLSSMEGNGHRHHHKKRQQQKTASKCFNCQKDTLCPVVTRELCSKTQEFCSMECYGLQVKSEETSRKSQSTTFSITGVSVF</sequence>
<reference evidence="2" key="1">
    <citation type="submission" date="2020-01" db="EMBL/GenBank/DDBJ databases">
        <title>Development of genomics and gene disruption for Polysphondylium violaceum indicates a role for the polyketide synthase stlB in stalk morphogenesis.</title>
        <authorList>
            <person name="Narita B."/>
            <person name="Kawabe Y."/>
            <person name="Kin K."/>
            <person name="Saito T."/>
            <person name="Gibbs R."/>
            <person name="Kuspa A."/>
            <person name="Muzny D."/>
            <person name="Queller D."/>
            <person name="Richards S."/>
            <person name="Strassman J."/>
            <person name="Sucgang R."/>
            <person name="Worley K."/>
            <person name="Schaap P."/>
        </authorList>
    </citation>
    <scope>NUCLEOTIDE SEQUENCE</scope>
    <source>
        <strain evidence="2">QSvi11</strain>
    </source>
</reference>
<feature type="compositionally biased region" description="Basic residues" evidence="1">
    <location>
        <begin position="39"/>
        <end position="48"/>
    </location>
</feature>
<evidence type="ECO:0000256" key="1">
    <source>
        <dbReference type="SAM" id="MobiDB-lite"/>
    </source>
</evidence>
<dbReference type="AlphaFoldDB" id="A0A8J4Q0P3"/>
<gene>
    <name evidence="2" type="ORF">CYY_001094</name>
</gene>
<evidence type="ECO:0000313" key="3">
    <source>
        <dbReference type="Proteomes" id="UP000695562"/>
    </source>
</evidence>